<name>A0A0T5P093_9RHOB</name>
<sequence length="321" mass="36723">MSADYPRALDTSLSGLDWEDWLDRLDDAADADGYVERLGDDHAAIFLEHKSILLVTFEAFPSLRVMSPEAQPLGWQLGRALGWSHLCLASRTDSWFREGRVFGYFDRLIDDGFFEEFEQVVFYGAGPAGYAAAAFSVAAPGARVLAVQPQATLDPRMAEWDDRFRRHRRLDFISRYGYAPDMLDAADRAIILYDPEIEEDAMHAALFARANVIRYRMRFMGPRMDRGLMRMNILLRIIAQLSAGKLDTENLARLYRARRSDVPYLRALVTRLEDDGRLYLTARLAHRVLRDTPGPRFRRALRAAYDKAEELGVPMPPREND</sequence>
<dbReference type="AlphaFoldDB" id="A0A0T5P093"/>
<dbReference type="PATRIC" id="fig|1641875.4.peg.1528"/>
<proteinExistence type="predicted"/>
<keyword evidence="2" id="KW-1185">Reference proteome</keyword>
<accession>A0A0T5P093</accession>
<comment type="caution">
    <text evidence="1">The sequence shown here is derived from an EMBL/GenBank/DDBJ whole genome shotgun (WGS) entry which is preliminary data.</text>
</comment>
<evidence type="ECO:0000313" key="1">
    <source>
        <dbReference type="EMBL" id="KRS14541.1"/>
    </source>
</evidence>
<evidence type="ECO:0000313" key="2">
    <source>
        <dbReference type="Proteomes" id="UP000051295"/>
    </source>
</evidence>
<protein>
    <submittedName>
        <fullName evidence="1">Phosphoadenosine phosphosulfate reductase</fullName>
    </submittedName>
</protein>
<organism evidence="1 2">
    <name type="scientific">Roseovarius atlanticus</name>
    <dbReference type="NCBI Taxonomy" id="1641875"/>
    <lineage>
        <taxon>Bacteria</taxon>
        <taxon>Pseudomonadati</taxon>
        <taxon>Pseudomonadota</taxon>
        <taxon>Alphaproteobacteria</taxon>
        <taxon>Rhodobacterales</taxon>
        <taxon>Roseobacteraceae</taxon>
        <taxon>Roseovarius</taxon>
    </lineage>
</organism>
<dbReference type="RefSeq" id="WP_057789800.1">
    <property type="nucleotide sequence ID" value="NZ_LAXJ01000002.1"/>
</dbReference>
<gene>
    <name evidence="1" type="ORF">XM53_02170</name>
</gene>
<dbReference type="STRING" id="1641875.XM53_02170"/>
<dbReference type="Proteomes" id="UP000051295">
    <property type="component" value="Unassembled WGS sequence"/>
</dbReference>
<dbReference type="EMBL" id="LAXJ01000002">
    <property type="protein sequence ID" value="KRS14541.1"/>
    <property type="molecule type" value="Genomic_DNA"/>
</dbReference>
<dbReference type="OrthoDB" id="7840273at2"/>
<reference evidence="1 2" key="1">
    <citation type="submission" date="2015-04" db="EMBL/GenBank/DDBJ databases">
        <title>The draft genome sequence of Roseovarius sp.R12b.</title>
        <authorList>
            <person name="Li G."/>
            <person name="Lai Q."/>
            <person name="Shao Z."/>
            <person name="Yan P."/>
        </authorList>
    </citation>
    <scope>NUCLEOTIDE SEQUENCE [LARGE SCALE GENOMIC DNA]</scope>
    <source>
        <strain evidence="1 2">R12B</strain>
    </source>
</reference>